<evidence type="ECO:0000256" key="2">
    <source>
        <dbReference type="ARBA" id="ARBA00007144"/>
    </source>
</evidence>
<sequence>MYHCYRVQENSPAQQAGLEPFFDFILTIGHTRLNKEGDTLKDLLKANVEKAVKLEVYNIKTMKVREVEVVPSNMWGGQGLLGASVRFCSFQGVNEHVWHVLDVEPSSPAALAGLRSHTDYIVGSDQILQESEDFFSLIETHEGKPLKLMVYNTETDSCREVFVTPNGAWGGEGRIPTQPAVPKKKTEVGPASPSPSGDMPAEPPSNGYTEAPLLAANSQSEESTNLDYSTTQSVNVYPVENSLHPPPPVQRVMDPGFIDMSDASFPELIDLVKTINVPSSSASFNLTDTLTTTDSLVTHNQASLPISEDSASYPEGVSPRSELQEGMSLDSSVPSLPKDVSINAPSKLDNGAQETDLLPDGTESFPLSKTLQYDNDDGRVEGLTEETS</sequence>
<comment type="caution">
    <text evidence="8">The sequence shown here is derived from an EMBL/GenBank/DDBJ whole genome shotgun (WGS) entry which is preliminary data.</text>
</comment>
<dbReference type="SUPFAM" id="SSF50156">
    <property type="entry name" value="PDZ domain-like"/>
    <property type="match status" value="1"/>
</dbReference>
<comment type="similarity">
    <text evidence="2">Belongs to the GORASP family.</text>
</comment>
<dbReference type="PANTHER" id="PTHR12893">
    <property type="entry name" value="GOLGI REASSEMBLY STACKING PROTEIN GRASP"/>
    <property type="match status" value="1"/>
</dbReference>
<dbReference type="Pfam" id="PF04495">
    <property type="entry name" value="GRASP55_65"/>
    <property type="match status" value="1"/>
</dbReference>
<comment type="subcellular location">
    <subcellularLocation>
        <location evidence="1">Golgi apparatus membrane</location>
    </subcellularLocation>
</comment>
<dbReference type="InterPro" id="IPR024958">
    <property type="entry name" value="GRASP_PDZ"/>
</dbReference>
<evidence type="ECO:0000256" key="4">
    <source>
        <dbReference type="ARBA" id="ARBA00023034"/>
    </source>
</evidence>
<dbReference type="InterPro" id="IPR036034">
    <property type="entry name" value="PDZ_sf"/>
</dbReference>
<keyword evidence="9" id="KW-1185">Reference proteome</keyword>
<organism evidence="8 9">
    <name type="scientific">Phrynosoma platyrhinos</name>
    <name type="common">Desert horned lizard</name>
    <dbReference type="NCBI Taxonomy" id="52577"/>
    <lineage>
        <taxon>Eukaryota</taxon>
        <taxon>Metazoa</taxon>
        <taxon>Chordata</taxon>
        <taxon>Craniata</taxon>
        <taxon>Vertebrata</taxon>
        <taxon>Euteleostomi</taxon>
        <taxon>Lepidosauria</taxon>
        <taxon>Squamata</taxon>
        <taxon>Bifurcata</taxon>
        <taxon>Unidentata</taxon>
        <taxon>Episquamata</taxon>
        <taxon>Toxicofera</taxon>
        <taxon>Iguania</taxon>
        <taxon>Phrynosomatidae</taxon>
        <taxon>Phrynosomatinae</taxon>
        <taxon>Phrynosoma</taxon>
    </lineage>
</organism>
<protein>
    <recommendedName>
        <fullName evidence="7">PDZ GRASP-type domain-containing protein</fullName>
    </recommendedName>
</protein>
<evidence type="ECO:0000259" key="7">
    <source>
        <dbReference type="PROSITE" id="PS51865"/>
    </source>
</evidence>
<keyword evidence="4" id="KW-0333">Golgi apparatus</keyword>
<evidence type="ECO:0000313" key="9">
    <source>
        <dbReference type="Proteomes" id="UP000826234"/>
    </source>
</evidence>
<dbReference type="PROSITE" id="PS51865">
    <property type="entry name" value="PDZ_GRASP"/>
    <property type="match status" value="2"/>
</dbReference>
<evidence type="ECO:0000256" key="1">
    <source>
        <dbReference type="ARBA" id="ARBA00004394"/>
    </source>
</evidence>
<gene>
    <name evidence="8" type="ORF">JD844_003610</name>
</gene>
<evidence type="ECO:0000256" key="5">
    <source>
        <dbReference type="ARBA" id="ARBA00023136"/>
    </source>
</evidence>
<accession>A0ABQ7TDN4</accession>
<reference evidence="8 9" key="1">
    <citation type="journal article" date="2022" name="Gigascience">
        <title>A chromosome-level genome assembly and annotation of the desert horned lizard, Phrynosoma platyrhinos, provides insight into chromosomal rearrangements among reptiles.</title>
        <authorList>
            <person name="Koochekian N."/>
            <person name="Ascanio A."/>
            <person name="Farleigh K."/>
            <person name="Card D.C."/>
            <person name="Schield D.R."/>
            <person name="Castoe T.A."/>
            <person name="Jezkova T."/>
        </authorList>
    </citation>
    <scope>NUCLEOTIDE SEQUENCE [LARGE SCALE GENOMIC DNA]</scope>
    <source>
        <strain evidence="8">NK-2021</strain>
    </source>
</reference>
<evidence type="ECO:0000313" key="8">
    <source>
        <dbReference type="EMBL" id="KAH0627626.1"/>
    </source>
</evidence>
<keyword evidence="3" id="KW-0677">Repeat</keyword>
<dbReference type="Proteomes" id="UP000826234">
    <property type="component" value="Unassembled WGS sequence"/>
</dbReference>
<feature type="region of interest" description="Disordered" evidence="6">
    <location>
        <begin position="303"/>
        <end position="388"/>
    </location>
</feature>
<feature type="domain" description="PDZ GRASP-type" evidence="7">
    <location>
        <begin position="1"/>
        <end position="90"/>
    </location>
</feature>
<feature type="region of interest" description="Disordered" evidence="6">
    <location>
        <begin position="167"/>
        <end position="211"/>
    </location>
</feature>
<dbReference type="PANTHER" id="PTHR12893:SF2">
    <property type="entry name" value="GOLGI REASSEMBLY-STACKING PROTEIN 1"/>
    <property type="match status" value="1"/>
</dbReference>
<feature type="domain" description="PDZ GRASP-type" evidence="7">
    <location>
        <begin position="96"/>
        <end position="184"/>
    </location>
</feature>
<proteinExistence type="inferred from homology"/>
<keyword evidence="5" id="KW-0472">Membrane</keyword>
<name>A0ABQ7TDN4_PHRPL</name>
<dbReference type="Gene3D" id="2.30.42.10">
    <property type="match status" value="2"/>
</dbReference>
<evidence type="ECO:0000256" key="6">
    <source>
        <dbReference type="SAM" id="MobiDB-lite"/>
    </source>
</evidence>
<evidence type="ECO:0000256" key="3">
    <source>
        <dbReference type="ARBA" id="ARBA00022737"/>
    </source>
</evidence>
<dbReference type="InterPro" id="IPR007583">
    <property type="entry name" value="GRASP55_65"/>
</dbReference>
<dbReference type="EMBL" id="JAIPUX010000521">
    <property type="protein sequence ID" value="KAH0627626.1"/>
    <property type="molecule type" value="Genomic_DNA"/>
</dbReference>